<name>A0A2P2NMU0_RHIMU</name>
<protein>
    <submittedName>
        <fullName evidence="1">Uncharacterized protein</fullName>
    </submittedName>
</protein>
<evidence type="ECO:0000313" key="1">
    <source>
        <dbReference type="EMBL" id="MBX43730.1"/>
    </source>
</evidence>
<accession>A0A2P2NMU0</accession>
<organism evidence="1">
    <name type="scientific">Rhizophora mucronata</name>
    <name type="common">Asiatic mangrove</name>
    <dbReference type="NCBI Taxonomy" id="61149"/>
    <lineage>
        <taxon>Eukaryota</taxon>
        <taxon>Viridiplantae</taxon>
        <taxon>Streptophyta</taxon>
        <taxon>Embryophyta</taxon>
        <taxon>Tracheophyta</taxon>
        <taxon>Spermatophyta</taxon>
        <taxon>Magnoliopsida</taxon>
        <taxon>eudicotyledons</taxon>
        <taxon>Gunneridae</taxon>
        <taxon>Pentapetalae</taxon>
        <taxon>rosids</taxon>
        <taxon>fabids</taxon>
        <taxon>Malpighiales</taxon>
        <taxon>Rhizophoraceae</taxon>
        <taxon>Rhizophora</taxon>
    </lineage>
</organism>
<proteinExistence type="predicted"/>
<dbReference type="EMBL" id="GGEC01063246">
    <property type="protein sequence ID" value="MBX43730.1"/>
    <property type="molecule type" value="Transcribed_RNA"/>
</dbReference>
<reference evidence="1" key="1">
    <citation type="submission" date="2018-02" db="EMBL/GenBank/DDBJ databases">
        <title>Rhizophora mucronata_Transcriptome.</title>
        <authorList>
            <person name="Meera S.P."/>
            <person name="Sreeshan A."/>
            <person name="Augustine A."/>
        </authorList>
    </citation>
    <scope>NUCLEOTIDE SEQUENCE</scope>
    <source>
        <tissue evidence="1">Leaf</tissue>
    </source>
</reference>
<sequence>MCFNIEDSS</sequence>